<keyword evidence="13" id="KW-1185">Reference proteome</keyword>
<dbReference type="InterPro" id="IPR002227">
    <property type="entry name" value="Tyrosinase_Cu-bd"/>
</dbReference>
<evidence type="ECO:0000256" key="8">
    <source>
        <dbReference type="ARBA" id="ARBA00023101"/>
    </source>
</evidence>
<keyword evidence="5" id="KW-0560">Oxidoreductase</keyword>
<comment type="caution">
    <text evidence="12">The sequence shown here is derived from an EMBL/GenBank/DDBJ whole genome shotgun (WGS) entry which is preliminary data.</text>
</comment>
<keyword evidence="7" id="KW-0503">Monooxygenase</keyword>
<dbReference type="InterPro" id="IPR041640">
    <property type="entry name" value="Tyrosinase_C"/>
</dbReference>
<organism evidence="12 13">
    <name type="scientific">Diatrype stigma</name>
    <dbReference type="NCBI Taxonomy" id="117547"/>
    <lineage>
        <taxon>Eukaryota</taxon>
        <taxon>Fungi</taxon>
        <taxon>Dikarya</taxon>
        <taxon>Ascomycota</taxon>
        <taxon>Pezizomycotina</taxon>
        <taxon>Sordariomycetes</taxon>
        <taxon>Xylariomycetidae</taxon>
        <taxon>Xylariales</taxon>
        <taxon>Diatrypaceae</taxon>
        <taxon>Diatrype</taxon>
    </lineage>
</organism>
<evidence type="ECO:0000256" key="4">
    <source>
        <dbReference type="ARBA" id="ARBA00022723"/>
    </source>
</evidence>
<evidence type="ECO:0000256" key="10">
    <source>
        <dbReference type="ARBA" id="ARBA00048881"/>
    </source>
</evidence>
<reference evidence="12 13" key="1">
    <citation type="submission" date="2024-02" db="EMBL/GenBank/DDBJ databases">
        <title>De novo assembly and annotation of 12 fungi associated with fruit tree decline syndrome in Ontario, Canada.</title>
        <authorList>
            <person name="Sulman M."/>
            <person name="Ellouze W."/>
            <person name="Ilyukhin E."/>
        </authorList>
    </citation>
    <scope>NUCLEOTIDE SEQUENCE [LARGE SCALE GENOMIC DNA]</scope>
    <source>
        <strain evidence="12 13">M11/M66-122</strain>
    </source>
</reference>
<comment type="similarity">
    <text evidence="2">Belongs to the tyrosinase family.</text>
</comment>
<dbReference type="EMBL" id="JAKJXP020000024">
    <property type="protein sequence ID" value="KAK7753992.1"/>
    <property type="molecule type" value="Genomic_DNA"/>
</dbReference>
<evidence type="ECO:0000259" key="11">
    <source>
        <dbReference type="PROSITE" id="PS00498"/>
    </source>
</evidence>
<name>A0AAN9YTH8_9PEZI</name>
<protein>
    <recommendedName>
        <fullName evidence="3">tyrosinase</fullName>
        <ecNumber evidence="3">1.14.18.1</ecNumber>
    </recommendedName>
</protein>
<keyword evidence="4" id="KW-0479">Metal-binding</keyword>
<evidence type="ECO:0000313" key="13">
    <source>
        <dbReference type="Proteomes" id="UP001320420"/>
    </source>
</evidence>
<dbReference type="SUPFAM" id="SSF48056">
    <property type="entry name" value="Di-copper centre-containing domain"/>
    <property type="match status" value="1"/>
</dbReference>
<dbReference type="Pfam" id="PF18132">
    <property type="entry name" value="Tyrosinase_C"/>
    <property type="match status" value="1"/>
</dbReference>
<evidence type="ECO:0000256" key="1">
    <source>
        <dbReference type="ARBA" id="ARBA00001973"/>
    </source>
</evidence>
<dbReference type="InterPro" id="IPR008922">
    <property type="entry name" value="Di-copper_centre_dom_sf"/>
</dbReference>
<feature type="domain" description="Tyrosinase copper-binding" evidence="11">
    <location>
        <begin position="207"/>
        <end position="218"/>
    </location>
</feature>
<dbReference type="PANTHER" id="PTHR11474:SF76">
    <property type="entry name" value="SHKT DOMAIN-CONTAINING PROTEIN"/>
    <property type="match status" value="1"/>
</dbReference>
<evidence type="ECO:0000256" key="3">
    <source>
        <dbReference type="ARBA" id="ARBA00011906"/>
    </source>
</evidence>
<dbReference type="AlphaFoldDB" id="A0AAN9YTH8"/>
<comment type="cofactor">
    <cofactor evidence="1">
        <name>Cu(2+)</name>
        <dbReference type="ChEBI" id="CHEBI:29036"/>
    </cofactor>
</comment>
<evidence type="ECO:0000256" key="2">
    <source>
        <dbReference type="ARBA" id="ARBA00009928"/>
    </source>
</evidence>
<comment type="catalytic activity">
    <reaction evidence="9">
        <text>2 L-dopa + O2 = 2 L-dopaquinone + 2 H2O</text>
        <dbReference type="Rhea" id="RHEA:34287"/>
        <dbReference type="ChEBI" id="CHEBI:15377"/>
        <dbReference type="ChEBI" id="CHEBI:15379"/>
        <dbReference type="ChEBI" id="CHEBI:57504"/>
        <dbReference type="ChEBI" id="CHEBI:57924"/>
        <dbReference type="EC" id="1.14.18.1"/>
    </reaction>
</comment>
<evidence type="ECO:0000256" key="9">
    <source>
        <dbReference type="ARBA" id="ARBA00048233"/>
    </source>
</evidence>
<dbReference type="GO" id="GO:0042438">
    <property type="term" value="P:melanin biosynthetic process"/>
    <property type="evidence" value="ECO:0007669"/>
    <property type="project" value="UniProtKB-KW"/>
</dbReference>
<evidence type="ECO:0000313" key="12">
    <source>
        <dbReference type="EMBL" id="KAK7753992.1"/>
    </source>
</evidence>
<dbReference type="Pfam" id="PF00264">
    <property type="entry name" value="Tyrosinase"/>
    <property type="match status" value="1"/>
</dbReference>
<evidence type="ECO:0000256" key="7">
    <source>
        <dbReference type="ARBA" id="ARBA00023033"/>
    </source>
</evidence>
<gene>
    <name evidence="12" type="ORF">SLS62_004091</name>
</gene>
<proteinExistence type="inferred from homology"/>
<dbReference type="Gene3D" id="1.10.1280.10">
    <property type="entry name" value="Di-copper center containing domain from catechol oxidase"/>
    <property type="match status" value="1"/>
</dbReference>
<evidence type="ECO:0000256" key="5">
    <source>
        <dbReference type="ARBA" id="ARBA00023002"/>
    </source>
</evidence>
<accession>A0AAN9YTH8</accession>
<comment type="catalytic activity">
    <reaction evidence="10">
        <text>L-tyrosine + O2 = L-dopaquinone + H2O</text>
        <dbReference type="Rhea" id="RHEA:18117"/>
        <dbReference type="ChEBI" id="CHEBI:15377"/>
        <dbReference type="ChEBI" id="CHEBI:15379"/>
        <dbReference type="ChEBI" id="CHEBI:57924"/>
        <dbReference type="ChEBI" id="CHEBI:58315"/>
        <dbReference type="EC" id="1.14.18.1"/>
    </reaction>
</comment>
<dbReference type="GO" id="GO:0046872">
    <property type="term" value="F:metal ion binding"/>
    <property type="evidence" value="ECO:0007669"/>
    <property type="project" value="UniProtKB-KW"/>
</dbReference>
<dbReference type="PRINTS" id="PR00092">
    <property type="entry name" value="TYROSINASE"/>
</dbReference>
<evidence type="ECO:0000256" key="6">
    <source>
        <dbReference type="ARBA" id="ARBA00023008"/>
    </source>
</evidence>
<dbReference type="GO" id="GO:0004503">
    <property type="term" value="F:tyrosinase activity"/>
    <property type="evidence" value="ECO:0007669"/>
    <property type="project" value="UniProtKB-EC"/>
</dbReference>
<keyword evidence="6" id="KW-0186">Copper</keyword>
<sequence>MVNEVIPNQMPSNDKTQDSLKAAAKAWRLPYWDWAVNNEVPLLAQDKEIEVFTKFGIGKIRNAMYQYNLPEGKTFGTMGPTSNQTYVLTSADRFPWELPVATGRCSPSFSADANAFQAGTVDNDQVATNIRNTAWYDRDINDPTLRESVYRLLTYDVPYEVFATTNLYPGTAEPEGYLNCEYIHNNVHNWVGGDAGQMGDVPVAAYDPIFFLHHCVRDWMQLGYSYPELQPWKYETTEDYLLSLNTDIARLYRVTADHISDVWGRRAGTHIVHSDYVVNVRYGKYDLGGLPYIVRLYLRRKGSHDEDESAARLPRASSIGSVYNFSTATGPQGTNTRCANCAAQQAKGTLSTAQIPITSFLLKIAGEYSWPGDTMVPGARV</sequence>
<dbReference type="InterPro" id="IPR050316">
    <property type="entry name" value="Tyrosinase/Hemocyanin"/>
</dbReference>
<dbReference type="Gene3D" id="2.60.310.20">
    <property type="match status" value="1"/>
</dbReference>
<dbReference type="PROSITE" id="PS00498">
    <property type="entry name" value="TYROSINASE_2"/>
    <property type="match status" value="1"/>
</dbReference>
<dbReference type="EC" id="1.14.18.1" evidence="3"/>
<keyword evidence="8" id="KW-0470">Melanin biosynthesis</keyword>
<dbReference type="PANTHER" id="PTHR11474">
    <property type="entry name" value="TYROSINASE FAMILY MEMBER"/>
    <property type="match status" value="1"/>
</dbReference>
<dbReference type="Proteomes" id="UP001320420">
    <property type="component" value="Unassembled WGS sequence"/>
</dbReference>